<dbReference type="InterPro" id="IPR003400">
    <property type="entry name" value="ExbD"/>
</dbReference>
<evidence type="ECO:0000256" key="6">
    <source>
        <dbReference type="ARBA" id="ARBA00023136"/>
    </source>
</evidence>
<feature type="region of interest" description="Disordered" evidence="8">
    <location>
        <begin position="143"/>
        <end position="175"/>
    </location>
</feature>
<feature type="transmembrane region" description="Helical" evidence="9">
    <location>
        <begin position="15"/>
        <end position="35"/>
    </location>
</feature>
<protein>
    <submittedName>
        <fullName evidence="10">Biopolymer transport protein ExbD</fullName>
    </submittedName>
</protein>
<dbReference type="EMBL" id="CP121472">
    <property type="protein sequence ID" value="WPL16414.1"/>
    <property type="molecule type" value="Genomic_DNA"/>
</dbReference>
<dbReference type="RefSeq" id="WP_328986962.1">
    <property type="nucleotide sequence ID" value="NZ_CP121472.1"/>
</dbReference>
<evidence type="ECO:0000256" key="1">
    <source>
        <dbReference type="ARBA" id="ARBA00004162"/>
    </source>
</evidence>
<sequence>MNLRPHPPRPADLNLTPLVDVVFLLLLFFMISTTFEQQREIPIALPEAKGQPARQSDSKPLVIVIDSDSRYIVAEQPIAPGPEQDTHELLVQALRQATAKSANRTLLIEADAHTPHQAVMRMLDAAQEVGLTRLAFAATHIPGAQEKSTPPAPAISDPAATAPVEPDASSPRPPQ</sequence>
<proteinExistence type="inferred from homology"/>
<evidence type="ECO:0000256" key="5">
    <source>
        <dbReference type="ARBA" id="ARBA00022989"/>
    </source>
</evidence>
<dbReference type="Proteomes" id="UP001432180">
    <property type="component" value="Chromosome"/>
</dbReference>
<keyword evidence="5 9" id="KW-1133">Transmembrane helix</keyword>
<evidence type="ECO:0000313" key="11">
    <source>
        <dbReference type="Proteomes" id="UP001432180"/>
    </source>
</evidence>
<dbReference type="Gene3D" id="3.30.420.270">
    <property type="match status" value="1"/>
</dbReference>
<keyword evidence="6 9" id="KW-0472">Membrane</keyword>
<evidence type="ECO:0000256" key="8">
    <source>
        <dbReference type="SAM" id="MobiDB-lite"/>
    </source>
</evidence>
<dbReference type="PANTHER" id="PTHR30558">
    <property type="entry name" value="EXBD MEMBRANE COMPONENT OF PMF-DRIVEN MACROMOLECULE IMPORT SYSTEM"/>
    <property type="match status" value="1"/>
</dbReference>
<evidence type="ECO:0000313" key="10">
    <source>
        <dbReference type="EMBL" id="WPL16414.1"/>
    </source>
</evidence>
<evidence type="ECO:0000256" key="3">
    <source>
        <dbReference type="ARBA" id="ARBA00022475"/>
    </source>
</evidence>
<name>A0ABZ0S7D1_9GAMM</name>
<keyword evidence="7" id="KW-0813">Transport</keyword>
<gene>
    <name evidence="10" type="primary">exbD_1</name>
    <name evidence="10" type="ORF">Thiowin_01368</name>
</gene>
<keyword evidence="4 7" id="KW-0812">Transmembrane</keyword>
<organism evidence="10 11">
    <name type="scientific">Thiorhodovibrio winogradskyi</name>
    <dbReference type="NCBI Taxonomy" id="77007"/>
    <lineage>
        <taxon>Bacteria</taxon>
        <taxon>Pseudomonadati</taxon>
        <taxon>Pseudomonadota</taxon>
        <taxon>Gammaproteobacteria</taxon>
        <taxon>Chromatiales</taxon>
        <taxon>Chromatiaceae</taxon>
        <taxon>Thiorhodovibrio</taxon>
    </lineage>
</organism>
<keyword evidence="3" id="KW-1003">Cell membrane</keyword>
<dbReference type="Pfam" id="PF02472">
    <property type="entry name" value="ExbD"/>
    <property type="match status" value="1"/>
</dbReference>
<evidence type="ECO:0000256" key="2">
    <source>
        <dbReference type="ARBA" id="ARBA00005811"/>
    </source>
</evidence>
<comment type="subcellular location">
    <subcellularLocation>
        <location evidence="1">Cell membrane</location>
        <topology evidence="1">Single-pass membrane protein</topology>
    </subcellularLocation>
    <subcellularLocation>
        <location evidence="7">Cell membrane</location>
        <topology evidence="7">Single-pass type II membrane protein</topology>
    </subcellularLocation>
</comment>
<comment type="similarity">
    <text evidence="2 7">Belongs to the ExbD/TolR family.</text>
</comment>
<evidence type="ECO:0000256" key="4">
    <source>
        <dbReference type="ARBA" id="ARBA00022692"/>
    </source>
</evidence>
<dbReference type="PANTHER" id="PTHR30558:SF3">
    <property type="entry name" value="BIOPOLYMER TRANSPORT PROTEIN EXBD-RELATED"/>
    <property type="match status" value="1"/>
</dbReference>
<evidence type="ECO:0000256" key="9">
    <source>
        <dbReference type="SAM" id="Phobius"/>
    </source>
</evidence>
<evidence type="ECO:0000256" key="7">
    <source>
        <dbReference type="RuleBase" id="RU003879"/>
    </source>
</evidence>
<keyword evidence="7" id="KW-0653">Protein transport</keyword>
<accession>A0ABZ0S7D1</accession>
<reference evidence="10 11" key="1">
    <citation type="journal article" date="2023" name="Microorganisms">
        <title>Thiorhodovibrio frisius and Trv. litoralis spp. nov., Two Novel Members from a Clade of Fastidious Purple Sulfur Bacteria That Exhibit Unique Red-Shifted Light-Harvesting Capabilities.</title>
        <authorList>
            <person name="Methner A."/>
            <person name="Kuzyk S.B."/>
            <person name="Petersen J."/>
            <person name="Bauer S."/>
            <person name="Brinkmann H."/>
            <person name="Sichau K."/>
            <person name="Wanner G."/>
            <person name="Wolf J."/>
            <person name="Neumann-Schaal M."/>
            <person name="Henke P."/>
            <person name="Tank M."/>
            <person name="Sproer C."/>
            <person name="Bunk B."/>
            <person name="Overmann J."/>
        </authorList>
    </citation>
    <scope>NUCLEOTIDE SEQUENCE [LARGE SCALE GENOMIC DNA]</scope>
    <source>
        <strain evidence="10 11">DSM 6702</strain>
    </source>
</reference>
<keyword evidence="11" id="KW-1185">Reference proteome</keyword>